<sequence length="383" mass="42911">MGVSTLKTSNRTVISNLQYFSLLVGGTIAFAHFIYSHIVIAYAGRDGWLSVLFFGVLCQVMAFAFTKLGVLQGERSLVQHITYVWGKWIGMILSTLYIVYFIFIASLTLHLFASFLGIIYPRTPTAIWLFFLTIAIVWAMYSGLEVMARSVEMILPFLLFLGILATILAMPDRDYSQLMPILNNGLLPVWRGSLILVTMVSEMVVFNMIAPDVQNQKNLVKQGFIMAFVLMIMMLGPITGPVMIFGEKIAQILAYPTFAELQYLDAKPLLERLDLFGVVLWTFGAYFRVSIFGICAMRAVSETTKTKRYNAYSIPVSLIIVGLGLIMPIDRADDFSFLSATYPVISIIMGLLIPSLLLVSTWIKNALAKRKQMGRKRAQPNPT</sequence>
<accession>A0A1V4EWC7</accession>
<reference evidence="9 10" key="1">
    <citation type="submission" date="2017-02" db="EMBL/GenBank/DDBJ databases">
        <title>Draft genome of Acidibacillus ferrooxidans Huett2.</title>
        <authorList>
            <person name="Schopf S."/>
        </authorList>
    </citation>
    <scope>NUCLEOTIDE SEQUENCE [LARGE SCALE GENOMIC DNA]</scope>
    <source>
        <strain evidence="9 10">Huett2</strain>
    </source>
</reference>
<evidence type="ECO:0000256" key="4">
    <source>
        <dbReference type="ARBA" id="ARBA00022544"/>
    </source>
</evidence>
<comment type="subcellular location">
    <subcellularLocation>
        <location evidence="1">Membrane</location>
        <topology evidence="1">Multi-pass membrane protein</topology>
    </subcellularLocation>
</comment>
<dbReference type="GO" id="GO:0009847">
    <property type="term" value="P:spore germination"/>
    <property type="evidence" value="ECO:0007669"/>
    <property type="project" value="InterPro"/>
</dbReference>
<organism evidence="9 10">
    <name type="scientific">Ferroacidibacillus organovorans</name>
    <dbReference type="NCBI Taxonomy" id="1765683"/>
    <lineage>
        <taxon>Bacteria</taxon>
        <taxon>Bacillati</taxon>
        <taxon>Bacillota</taxon>
        <taxon>Bacilli</taxon>
        <taxon>Bacillales</taxon>
        <taxon>Alicyclobacillaceae</taxon>
        <taxon>Ferroacidibacillus</taxon>
    </lineage>
</organism>
<gene>
    <name evidence="9" type="ORF">B2M26_02485</name>
</gene>
<evidence type="ECO:0000256" key="2">
    <source>
        <dbReference type="ARBA" id="ARBA00007998"/>
    </source>
</evidence>
<keyword evidence="4" id="KW-0309">Germination</keyword>
<dbReference type="GO" id="GO:0016020">
    <property type="term" value="C:membrane"/>
    <property type="evidence" value="ECO:0007669"/>
    <property type="project" value="UniProtKB-SubCell"/>
</dbReference>
<evidence type="ECO:0000313" key="9">
    <source>
        <dbReference type="EMBL" id="OPG17219.1"/>
    </source>
</evidence>
<feature type="transmembrane region" description="Helical" evidence="8">
    <location>
        <begin position="223"/>
        <end position="246"/>
    </location>
</feature>
<evidence type="ECO:0000256" key="3">
    <source>
        <dbReference type="ARBA" id="ARBA00022448"/>
    </source>
</evidence>
<evidence type="ECO:0000256" key="8">
    <source>
        <dbReference type="SAM" id="Phobius"/>
    </source>
</evidence>
<protein>
    <submittedName>
        <fullName evidence="9">Uncharacterized protein</fullName>
    </submittedName>
</protein>
<feature type="transmembrane region" description="Helical" evidence="8">
    <location>
        <begin position="151"/>
        <end position="170"/>
    </location>
</feature>
<keyword evidence="10" id="KW-1185">Reference proteome</keyword>
<dbReference type="AlphaFoldDB" id="A0A1V4EWC7"/>
<dbReference type="Proteomes" id="UP000190229">
    <property type="component" value="Unassembled WGS sequence"/>
</dbReference>
<feature type="transmembrane region" description="Helical" evidence="8">
    <location>
        <begin position="91"/>
        <end position="120"/>
    </location>
</feature>
<name>A0A1V4EWC7_9BACL</name>
<feature type="transmembrane region" description="Helical" evidence="8">
    <location>
        <begin position="275"/>
        <end position="297"/>
    </location>
</feature>
<feature type="transmembrane region" description="Helical" evidence="8">
    <location>
        <begin position="20"/>
        <end position="42"/>
    </location>
</feature>
<dbReference type="NCBIfam" id="TIGR00912">
    <property type="entry name" value="2A0309"/>
    <property type="match status" value="1"/>
</dbReference>
<feature type="transmembrane region" description="Helical" evidence="8">
    <location>
        <begin position="48"/>
        <end position="70"/>
    </location>
</feature>
<evidence type="ECO:0000256" key="6">
    <source>
        <dbReference type="ARBA" id="ARBA00022989"/>
    </source>
</evidence>
<evidence type="ECO:0000256" key="7">
    <source>
        <dbReference type="ARBA" id="ARBA00023136"/>
    </source>
</evidence>
<dbReference type="PANTHER" id="PTHR34975:SF2">
    <property type="entry name" value="SPORE GERMINATION PROTEIN A2"/>
    <property type="match status" value="1"/>
</dbReference>
<evidence type="ECO:0000313" key="10">
    <source>
        <dbReference type="Proteomes" id="UP000190229"/>
    </source>
</evidence>
<evidence type="ECO:0000256" key="5">
    <source>
        <dbReference type="ARBA" id="ARBA00022692"/>
    </source>
</evidence>
<dbReference type="PANTHER" id="PTHR34975">
    <property type="entry name" value="SPORE GERMINATION PROTEIN A2"/>
    <property type="match status" value="1"/>
</dbReference>
<dbReference type="EMBL" id="MWPS01000005">
    <property type="protein sequence ID" value="OPG17219.1"/>
    <property type="molecule type" value="Genomic_DNA"/>
</dbReference>
<feature type="transmembrane region" description="Helical" evidence="8">
    <location>
        <begin position="126"/>
        <end position="144"/>
    </location>
</feature>
<evidence type="ECO:0000256" key="1">
    <source>
        <dbReference type="ARBA" id="ARBA00004141"/>
    </source>
</evidence>
<proteinExistence type="inferred from homology"/>
<comment type="caution">
    <text evidence="9">The sequence shown here is derived from an EMBL/GenBank/DDBJ whole genome shotgun (WGS) entry which is preliminary data.</text>
</comment>
<comment type="similarity">
    <text evidence="2">Belongs to the amino acid-polyamine-organocation (APC) superfamily. Spore germination protein (SGP) (TC 2.A.3.9) family.</text>
</comment>
<feature type="transmembrane region" description="Helical" evidence="8">
    <location>
        <begin position="341"/>
        <end position="363"/>
    </location>
</feature>
<dbReference type="Pfam" id="PF03845">
    <property type="entry name" value="Spore_permease"/>
    <property type="match status" value="1"/>
</dbReference>
<feature type="transmembrane region" description="Helical" evidence="8">
    <location>
        <begin position="309"/>
        <end position="329"/>
    </location>
</feature>
<keyword evidence="5 8" id="KW-0812">Transmembrane</keyword>
<keyword evidence="6 8" id="KW-1133">Transmembrane helix</keyword>
<dbReference type="InterPro" id="IPR004761">
    <property type="entry name" value="Spore_GerAB"/>
</dbReference>
<keyword evidence="7 8" id="KW-0472">Membrane</keyword>
<feature type="transmembrane region" description="Helical" evidence="8">
    <location>
        <begin position="190"/>
        <end position="211"/>
    </location>
</feature>
<keyword evidence="3" id="KW-0813">Transport</keyword>